<feature type="signal peptide" evidence="1">
    <location>
        <begin position="1"/>
        <end position="22"/>
    </location>
</feature>
<name>A0A9X0YU30_9BACI</name>
<proteinExistence type="predicted"/>
<dbReference type="Proteomes" id="UP001138793">
    <property type="component" value="Unassembled WGS sequence"/>
</dbReference>
<reference evidence="2" key="1">
    <citation type="submission" date="2021-03" db="EMBL/GenBank/DDBJ databases">
        <title>Genomic Encyclopedia of Type Strains, Phase IV (KMG-IV): sequencing the most valuable type-strain genomes for metagenomic binning, comparative biology and taxonomic classification.</title>
        <authorList>
            <person name="Goeker M."/>
        </authorList>
    </citation>
    <scope>NUCLEOTIDE SEQUENCE</scope>
    <source>
        <strain evidence="2">DSM 107338</strain>
    </source>
</reference>
<evidence type="ECO:0000256" key="1">
    <source>
        <dbReference type="SAM" id="SignalP"/>
    </source>
</evidence>
<accession>A0A9X0YU30</accession>
<dbReference type="OrthoDB" id="2719974at2"/>
<dbReference type="PROSITE" id="PS51257">
    <property type="entry name" value="PROKAR_LIPOPROTEIN"/>
    <property type="match status" value="1"/>
</dbReference>
<dbReference type="RefSeq" id="WP_149472922.1">
    <property type="nucleotide sequence ID" value="NZ_JAGGMB010000003.1"/>
</dbReference>
<keyword evidence="1" id="KW-0732">Signal</keyword>
<dbReference type="AlphaFoldDB" id="A0A9X0YU30"/>
<dbReference type="EMBL" id="JAGGMB010000003">
    <property type="protein sequence ID" value="MBP2077041.1"/>
    <property type="molecule type" value="Genomic_DNA"/>
</dbReference>
<evidence type="ECO:0000313" key="2">
    <source>
        <dbReference type="EMBL" id="MBP2077041.1"/>
    </source>
</evidence>
<feature type="chain" id="PRO_5040809097" evidence="1">
    <location>
        <begin position="23"/>
        <end position="145"/>
    </location>
</feature>
<gene>
    <name evidence="2" type="ORF">J2Z64_001272</name>
</gene>
<comment type="caution">
    <text evidence="2">The sequence shown here is derived from an EMBL/GenBank/DDBJ whole genome shotgun (WGS) entry which is preliminary data.</text>
</comment>
<organism evidence="2 3">
    <name type="scientific">Oceanobacillus polygoni</name>
    <dbReference type="NCBI Taxonomy" id="1235259"/>
    <lineage>
        <taxon>Bacteria</taxon>
        <taxon>Bacillati</taxon>
        <taxon>Bacillota</taxon>
        <taxon>Bacilli</taxon>
        <taxon>Bacillales</taxon>
        <taxon>Bacillaceae</taxon>
        <taxon>Oceanobacillus</taxon>
    </lineage>
</organism>
<protein>
    <submittedName>
        <fullName evidence="2">Uncharacterized protein</fullName>
    </submittedName>
</protein>
<sequence>MRKQFIFGLFILVLFLSGCSQGAVSAVEDVYRASLDGDREKVAQLFSQFDGYDSYYLDEVMDDISWSVLDIGGIENMNLKEVKRKELKPEAIEELDDMYGENWELVATQLDEDDFFFWVLKKVSGSYFIVDAEDFDLEDLEEMLK</sequence>
<evidence type="ECO:0000313" key="3">
    <source>
        <dbReference type="Proteomes" id="UP001138793"/>
    </source>
</evidence>
<keyword evidence="3" id="KW-1185">Reference proteome</keyword>